<dbReference type="InterPro" id="IPR019749">
    <property type="entry name" value="Band_41_domain"/>
</dbReference>
<dbReference type="EMBL" id="SWLE01000001">
    <property type="protein sequence ID" value="TNN03510.1"/>
    <property type="molecule type" value="Genomic_DNA"/>
</dbReference>
<dbReference type="GO" id="GO:0098592">
    <property type="term" value="C:cytoplasmic side of apical plasma membrane"/>
    <property type="evidence" value="ECO:0007669"/>
    <property type="project" value="TreeGrafter"/>
</dbReference>
<dbReference type="SUPFAM" id="SSF50729">
    <property type="entry name" value="PH domain-like"/>
    <property type="match status" value="1"/>
</dbReference>
<feature type="region of interest" description="Disordered" evidence="1">
    <location>
        <begin position="344"/>
        <end position="368"/>
    </location>
</feature>
<dbReference type="InterPro" id="IPR018979">
    <property type="entry name" value="FERM_N"/>
</dbReference>
<dbReference type="InterPro" id="IPR018980">
    <property type="entry name" value="FERM_PH-like_C"/>
</dbReference>
<dbReference type="AlphaFoldDB" id="A0A4Z2CHB6"/>
<evidence type="ECO:0000313" key="3">
    <source>
        <dbReference type="EMBL" id="TNN03510.1"/>
    </source>
</evidence>
<dbReference type="InterPro" id="IPR029071">
    <property type="entry name" value="Ubiquitin-like_domsf"/>
</dbReference>
<dbReference type="SMART" id="SM00295">
    <property type="entry name" value="B41"/>
    <property type="match status" value="1"/>
</dbReference>
<dbReference type="SUPFAM" id="SSF54236">
    <property type="entry name" value="Ubiquitin-like"/>
    <property type="match status" value="1"/>
</dbReference>
<protein>
    <recommendedName>
        <fullName evidence="2">FERM domain-containing protein</fullName>
    </recommendedName>
</protein>
<feature type="compositionally biased region" description="Acidic residues" evidence="1">
    <location>
        <begin position="352"/>
        <end position="368"/>
    </location>
</feature>
<dbReference type="Gene3D" id="1.20.80.10">
    <property type="match status" value="1"/>
</dbReference>
<comment type="caution">
    <text evidence="3">The sequence shown here is derived from an EMBL/GenBank/DDBJ whole genome shotgun (WGS) entry which is preliminary data.</text>
</comment>
<dbReference type="InterPro" id="IPR011993">
    <property type="entry name" value="PH-like_dom_sf"/>
</dbReference>
<dbReference type="PANTHER" id="PTHR13429:SF7">
    <property type="entry name" value="FERM DOMAIN-CONTAINING PROTEIN 1"/>
    <property type="match status" value="1"/>
</dbReference>
<feature type="domain" description="FERM" evidence="2">
    <location>
        <begin position="7"/>
        <end position="311"/>
    </location>
</feature>
<dbReference type="Gene3D" id="2.30.29.30">
    <property type="entry name" value="Pleckstrin-homology domain (PH domain)/Phosphotyrosine-binding domain (PTB)"/>
    <property type="match status" value="1"/>
</dbReference>
<name>A0A4Z2CHB6_9TELE</name>
<evidence type="ECO:0000313" key="4">
    <source>
        <dbReference type="Proteomes" id="UP000516260"/>
    </source>
</evidence>
<dbReference type="Pfam" id="PF00373">
    <property type="entry name" value="FERM_M"/>
    <property type="match status" value="1"/>
</dbReference>
<evidence type="ECO:0000259" key="2">
    <source>
        <dbReference type="PROSITE" id="PS50057"/>
    </source>
</evidence>
<dbReference type="InterPro" id="IPR014352">
    <property type="entry name" value="FERM/acyl-CoA-bd_prot_sf"/>
</dbReference>
<evidence type="ECO:0000256" key="1">
    <source>
        <dbReference type="SAM" id="MobiDB-lite"/>
    </source>
</evidence>
<reference evidence="3 4" key="1">
    <citation type="submission" date="2019-04" db="EMBL/GenBank/DDBJ databases">
        <title>The sequence and de novo assembly of Takifugu bimaculatus genome using PacBio and Hi-C technologies.</title>
        <authorList>
            <person name="Xu P."/>
            <person name="Liu B."/>
            <person name="Zhou Z."/>
        </authorList>
    </citation>
    <scope>NUCLEOTIDE SEQUENCE [LARGE SCALE GENOMIC DNA]</scope>
    <source>
        <strain evidence="3">TB-2018</strain>
        <tissue evidence="3">Muscle</tissue>
    </source>
</reference>
<proteinExistence type="predicted"/>
<dbReference type="SUPFAM" id="SSF47031">
    <property type="entry name" value="Second domain of FERM"/>
    <property type="match status" value="1"/>
</dbReference>
<dbReference type="PANTHER" id="PTHR13429">
    <property type="entry name" value="FERM DOMAIN (PROTEIN4.1-EZRIN-RADIXIN-MOESIN) FAMILY"/>
    <property type="match status" value="1"/>
</dbReference>
<dbReference type="Pfam" id="PF09379">
    <property type="entry name" value="FERM_N"/>
    <property type="match status" value="1"/>
</dbReference>
<keyword evidence="4" id="KW-1185">Reference proteome</keyword>
<sequence length="416" mass="48599">MRMQQKRRVCVLLPNKQRMDRPIRVGARASDVFQSVAEHLGIAELQMFGLAVLRDNEYLFLDLDKKLSSYFGRRWKSYSSKIQFILFLRVQFYLPRGQLIHSSEVRELYYAELRQKVLWSQSRHQEALFFQLAACALQADVGDVELGERNDEKSKQRLYFLPEDYFPPWLIKHRGRDFLLQHCPVLHVELRGLTRTQAILQFIKEANSLQDGAVVFYRMRKQKKELKSSFLLGVALSGVCIYQDVEGRKWLLHDFLWTDIDRITFQGNRFEISAVGSLCLPKLVFYTPSAFHSKHVLRHLRDSHRLHINTRDAVCYLQQLEDTEASQLHREAYICDTTSLKHRPQAWPGQKEEEEEEEEFELSVDEPEEFLVDDPDEVPWLAELLNSAPVSAPLVMRSSRWAGSSQSQTPHNMGQS</sequence>
<dbReference type="SMART" id="SM01196">
    <property type="entry name" value="FERM_C"/>
    <property type="match status" value="1"/>
</dbReference>
<dbReference type="CDD" id="cd14473">
    <property type="entry name" value="FERM_B-lobe"/>
    <property type="match status" value="1"/>
</dbReference>
<dbReference type="InterPro" id="IPR035963">
    <property type="entry name" value="FERM_2"/>
</dbReference>
<accession>A0A4Z2CHB6</accession>
<dbReference type="PROSITE" id="PS50057">
    <property type="entry name" value="FERM_3"/>
    <property type="match status" value="1"/>
</dbReference>
<dbReference type="Proteomes" id="UP000516260">
    <property type="component" value="Chromosome 1"/>
</dbReference>
<dbReference type="InterPro" id="IPR047145">
    <property type="entry name" value="FRMD6-like"/>
</dbReference>
<dbReference type="Pfam" id="PF09380">
    <property type="entry name" value="FERM_C"/>
    <property type="match status" value="1"/>
</dbReference>
<dbReference type="GO" id="GO:0035332">
    <property type="term" value="P:positive regulation of hippo signaling"/>
    <property type="evidence" value="ECO:0007669"/>
    <property type="project" value="TreeGrafter"/>
</dbReference>
<organism evidence="3 4">
    <name type="scientific">Takifugu bimaculatus</name>
    <dbReference type="NCBI Taxonomy" id="433685"/>
    <lineage>
        <taxon>Eukaryota</taxon>
        <taxon>Metazoa</taxon>
        <taxon>Chordata</taxon>
        <taxon>Craniata</taxon>
        <taxon>Vertebrata</taxon>
        <taxon>Euteleostomi</taxon>
        <taxon>Actinopterygii</taxon>
        <taxon>Neopterygii</taxon>
        <taxon>Teleostei</taxon>
        <taxon>Neoteleostei</taxon>
        <taxon>Acanthomorphata</taxon>
        <taxon>Eupercaria</taxon>
        <taxon>Tetraodontiformes</taxon>
        <taxon>Tetradontoidea</taxon>
        <taxon>Tetraodontidae</taxon>
        <taxon>Takifugu</taxon>
    </lineage>
</organism>
<dbReference type="InterPro" id="IPR000299">
    <property type="entry name" value="FERM_domain"/>
</dbReference>
<dbReference type="Gene3D" id="3.10.20.90">
    <property type="entry name" value="Phosphatidylinositol 3-kinase Catalytic Subunit, Chain A, domain 1"/>
    <property type="match status" value="1"/>
</dbReference>
<dbReference type="InterPro" id="IPR019748">
    <property type="entry name" value="FERM_central"/>
</dbReference>
<dbReference type="CDD" id="cd17101">
    <property type="entry name" value="FERM_F1_PTPN13_like"/>
    <property type="match status" value="1"/>
</dbReference>
<gene>
    <name evidence="3" type="ORF">fugu_000539</name>
</gene>